<feature type="compositionally biased region" description="Polar residues" evidence="1">
    <location>
        <begin position="41"/>
        <end position="53"/>
    </location>
</feature>
<dbReference type="OrthoDB" id="290317at2"/>
<dbReference type="Pfam" id="PF04338">
    <property type="entry name" value="DUF481"/>
    <property type="match status" value="1"/>
</dbReference>
<reference evidence="2 3" key="1">
    <citation type="submission" date="2019-02" db="EMBL/GenBank/DDBJ databases">
        <title>Deep-cultivation of Planctomycetes and their phenomic and genomic characterization uncovers novel biology.</title>
        <authorList>
            <person name="Wiegand S."/>
            <person name="Jogler M."/>
            <person name="Boedeker C."/>
            <person name="Pinto D."/>
            <person name="Vollmers J."/>
            <person name="Rivas-Marin E."/>
            <person name="Kohn T."/>
            <person name="Peeters S.H."/>
            <person name="Heuer A."/>
            <person name="Rast P."/>
            <person name="Oberbeckmann S."/>
            <person name="Bunk B."/>
            <person name="Jeske O."/>
            <person name="Meyerdierks A."/>
            <person name="Storesund J.E."/>
            <person name="Kallscheuer N."/>
            <person name="Luecker S."/>
            <person name="Lage O.M."/>
            <person name="Pohl T."/>
            <person name="Merkel B.J."/>
            <person name="Hornburger P."/>
            <person name="Mueller R.-W."/>
            <person name="Bruemmer F."/>
            <person name="Labrenz M."/>
            <person name="Spormann A.M."/>
            <person name="Op Den Camp H."/>
            <person name="Overmann J."/>
            <person name="Amann R."/>
            <person name="Jetten M.S.M."/>
            <person name="Mascher T."/>
            <person name="Medema M.H."/>
            <person name="Devos D.P."/>
            <person name="Kaster A.-K."/>
            <person name="Ovreas L."/>
            <person name="Rohde M."/>
            <person name="Galperin M.Y."/>
            <person name="Jogler C."/>
        </authorList>
    </citation>
    <scope>NUCLEOTIDE SEQUENCE [LARGE SCALE GENOMIC DNA]</scope>
    <source>
        <strain evidence="2 3">Pla100</strain>
    </source>
</reference>
<evidence type="ECO:0000256" key="1">
    <source>
        <dbReference type="SAM" id="MobiDB-lite"/>
    </source>
</evidence>
<evidence type="ECO:0000313" key="2">
    <source>
        <dbReference type="EMBL" id="TWT86112.1"/>
    </source>
</evidence>
<evidence type="ECO:0008006" key="4">
    <source>
        <dbReference type="Google" id="ProtNLM"/>
    </source>
</evidence>
<accession>A0A5C5ZFL0</accession>
<comment type="caution">
    <text evidence="2">The sequence shown here is derived from an EMBL/GenBank/DDBJ whole genome shotgun (WGS) entry which is preliminary data.</text>
</comment>
<dbReference type="InterPro" id="IPR007433">
    <property type="entry name" value="DUF481"/>
</dbReference>
<sequence length="385" mass="42690">MFYQYLFSLFTRSGRLTLLGGGLLALFTFVITGPAHGQDWKSGQSNWNGNSYETLPPPKAPTSAAAAVPQPTPQSTPLQLNEPIDQWGREFGLSDAALESPVVAPGGAERAAVNAPLPLTDGPGTAPAIGSGMQSLPMGNAISEGQTFDAPPLQEDVVRWYEIPWRWVTDGWDNHAEFGLDGSSGNADTLAIQTGLEMKRKTDRYTLSLDIDYRQASANNQTTEDNGRLNLDYDRMFKESPWSAFGKFGMEFDEFKAFDLRLNFNGGLGYYWIRNDTTNFVSRFGAGASKEIGSPDDDWIPEAVFGLEADHQISSRQKIKAKVDYFPAWNDFANYRIVTDLAWETLLDSSDNLSLRLSVTDRYDSTPQGAEPNDFYYSALLLYKF</sequence>
<dbReference type="AlphaFoldDB" id="A0A5C5ZFL0"/>
<keyword evidence="3" id="KW-1185">Reference proteome</keyword>
<gene>
    <name evidence="2" type="ORF">Pla100_61830</name>
</gene>
<proteinExistence type="predicted"/>
<dbReference type="EMBL" id="SJPM01000041">
    <property type="protein sequence ID" value="TWT86112.1"/>
    <property type="molecule type" value="Genomic_DNA"/>
</dbReference>
<name>A0A5C5ZFL0_9BACT</name>
<evidence type="ECO:0000313" key="3">
    <source>
        <dbReference type="Proteomes" id="UP000316213"/>
    </source>
</evidence>
<feature type="compositionally biased region" description="Low complexity" evidence="1">
    <location>
        <begin position="61"/>
        <end position="77"/>
    </location>
</feature>
<dbReference type="Proteomes" id="UP000316213">
    <property type="component" value="Unassembled WGS sequence"/>
</dbReference>
<protein>
    <recommendedName>
        <fullName evidence="4">Mucin-like protein</fullName>
    </recommendedName>
</protein>
<dbReference type="RefSeq" id="WP_146582840.1">
    <property type="nucleotide sequence ID" value="NZ_SJPM01000041.1"/>
</dbReference>
<feature type="region of interest" description="Disordered" evidence="1">
    <location>
        <begin position="41"/>
        <end position="77"/>
    </location>
</feature>
<organism evidence="2 3">
    <name type="scientific">Neorhodopirellula pilleata</name>
    <dbReference type="NCBI Taxonomy" id="2714738"/>
    <lineage>
        <taxon>Bacteria</taxon>
        <taxon>Pseudomonadati</taxon>
        <taxon>Planctomycetota</taxon>
        <taxon>Planctomycetia</taxon>
        <taxon>Pirellulales</taxon>
        <taxon>Pirellulaceae</taxon>
        <taxon>Neorhodopirellula</taxon>
    </lineage>
</organism>